<evidence type="ECO:0000313" key="3">
    <source>
        <dbReference type="Proteomes" id="UP001305779"/>
    </source>
</evidence>
<keyword evidence="3" id="KW-1185">Reference proteome</keyword>
<protein>
    <recommendedName>
        <fullName evidence="4">F-box domain-containing protein</fullName>
    </recommendedName>
</protein>
<dbReference type="InterPro" id="IPR038883">
    <property type="entry name" value="AN11006-like"/>
</dbReference>
<dbReference type="EMBL" id="JAXOVC010000012">
    <property type="protein sequence ID" value="KAK4495161.1"/>
    <property type="molecule type" value="Genomic_DNA"/>
</dbReference>
<evidence type="ECO:0000256" key="1">
    <source>
        <dbReference type="SAM" id="MobiDB-lite"/>
    </source>
</evidence>
<feature type="compositionally biased region" description="Basic and acidic residues" evidence="1">
    <location>
        <begin position="453"/>
        <end position="466"/>
    </location>
</feature>
<name>A0ABR0E1T2_ZASCE</name>
<sequence>MRQSTLNFDGCAPALRDDSDDESVNSDFSGHTTMMNDDYMCICSREGCDYEDDPESCNCNVCWEDRIDKDGTLCAVRSGFFHHHHESAFYGTVWEHPQWDTQFLEYYDEDCKPKVLKQFVRQRGLVDAFPGGVTLKYFYIKELLASDSVRMFRFLDLPAELRNEVYGYLLAPRSHYYRESKILRTCKQIHEEATEVLYADNVISCTFSHRQDHVGRIVRINHTHHQGERAFEYAQLPTAMDLYPDFLARIRHLKIDIHVDITRGAGSAVKNSIVDFVRSGLLALASVVMDGGRLKTLNVDVGSNTTIEADVVASMLYPLRRLRNINATIGGTVQMPDFLRDDIVAEMRLTDPVFNTLKHCRLVLSNAEAYLKLVDFLDPLPYDKPQRMGNSRAAQIARQVRYLQNKMMNRRTLFADWLGEVKVQTHLAKIQKQLEDVFPDKVREMVGSIGKTSTDREAYQQTEHQRWTIGDLARAKSPSPDPAPL</sequence>
<evidence type="ECO:0008006" key="4">
    <source>
        <dbReference type="Google" id="ProtNLM"/>
    </source>
</evidence>
<feature type="region of interest" description="Disordered" evidence="1">
    <location>
        <begin position="452"/>
        <end position="485"/>
    </location>
</feature>
<proteinExistence type="predicted"/>
<organism evidence="2 3">
    <name type="scientific">Zasmidium cellare</name>
    <name type="common">Wine cellar mold</name>
    <name type="synonym">Racodium cellare</name>
    <dbReference type="NCBI Taxonomy" id="395010"/>
    <lineage>
        <taxon>Eukaryota</taxon>
        <taxon>Fungi</taxon>
        <taxon>Dikarya</taxon>
        <taxon>Ascomycota</taxon>
        <taxon>Pezizomycotina</taxon>
        <taxon>Dothideomycetes</taxon>
        <taxon>Dothideomycetidae</taxon>
        <taxon>Mycosphaerellales</taxon>
        <taxon>Mycosphaerellaceae</taxon>
        <taxon>Zasmidium</taxon>
    </lineage>
</organism>
<accession>A0ABR0E1T2</accession>
<reference evidence="2 3" key="1">
    <citation type="journal article" date="2023" name="G3 (Bethesda)">
        <title>A chromosome-level genome assembly of Zasmidium syzygii isolated from banana leaves.</title>
        <authorList>
            <person name="van Westerhoven A.C."/>
            <person name="Mehrabi R."/>
            <person name="Talebi R."/>
            <person name="Steentjes M.B.F."/>
            <person name="Corcolon B."/>
            <person name="Chong P.A."/>
            <person name="Kema G.H.J."/>
            <person name="Seidl M.F."/>
        </authorList>
    </citation>
    <scope>NUCLEOTIDE SEQUENCE [LARGE SCALE GENOMIC DNA]</scope>
    <source>
        <strain evidence="2 3">P124</strain>
    </source>
</reference>
<comment type="caution">
    <text evidence="2">The sequence shown here is derived from an EMBL/GenBank/DDBJ whole genome shotgun (WGS) entry which is preliminary data.</text>
</comment>
<gene>
    <name evidence="2" type="ORF">PRZ48_013488</name>
</gene>
<dbReference type="PANTHER" id="PTHR42085:SF2">
    <property type="entry name" value="F-BOX DOMAIN-CONTAINING PROTEIN"/>
    <property type="match status" value="1"/>
</dbReference>
<evidence type="ECO:0000313" key="2">
    <source>
        <dbReference type="EMBL" id="KAK4495161.1"/>
    </source>
</evidence>
<dbReference type="PANTHER" id="PTHR42085">
    <property type="entry name" value="F-BOX DOMAIN-CONTAINING PROTEIN"/>
    <property type="match status" value="1"/>
</dbReference>
<dbReference type="Proteomes" id="UP001305779">
    <property type="component" value="Unassembled WGS sequence"/>
</dbReference>